<dbReference type="EMBL" id="JAROKS010000789">
    <property type="protein sequence ID" value="KAK1783989.1"/>
    <property type="molecule type" value="Genomic_DNA"/>
</dbReference>
<evidence type="ECO:0000313" key="2">
    <source>
        <dbReference type="Proteomes" id="UP001239994"/>
    </source>
</evidence>
<protein>
    <submittedName>
        <fullName evidence="1">Uncharacterized protein</fullName>
    </submittedName>
</protein>
<accession>A0AAD8YPS2</accession>
<evidence type="ECO:0000313" key="1">
    <source>
        <dbReference type="EMBL" id="KAK1783989.1"/>
    </source>
</evidence>
<organism evidence="1 2">
    <name type="scientific">Electrophorus voltai</name>
    <dbReference type="NCBI Taxonomy" id="2609070"/>
    <lineage>
        <taxon>Eukaryota</taxon>
        <taxon>Metazoa</taxon>
        <taxon>Chordata</taxon>
        <taxon>Craniata</taxon>
        <taxon>Vertebrata</taxon>
        <taxon>Euteleostomi</taxon>
        <taxon>Actinopterygii</taxon>
        <taxon>Neopterygii</taxon>
        <taxon>Teleostei</taxon>
        <taxon>Ostariophysi</taxon>
        <taxon>Gymnotiformes</taxon>
        <taxon>Gymnotoidei</taxon>
        <taxon>Gymnotidae</taxon>
        <taxon>Electrophorus</taxon>
    </lineage>
</organism>
<gene>
    <name evidence="1" type="ORF">P4O66_022174</name>
</gene>
<dbReference type="AlphaFoldDB" id="A0AAD8YPS2"/>
<comment type="caution">
    <text evidence="1">The sequence shown here is derived from an EMBL/GenBank/DDBJ whole genome shotgun (WGS) entry which is preliminary data.</text>
</comment>
<reference evidence="1" key="1">
    <citation type="submission" date="2023-03" db="EMBL/GenBank/DDBJ databases">
        <title>Electrophorus voltai genome.</title>
        <authorList>
            <person name="Bian C."/>
        </authorList>
    </citation>
    <scope>NUCLEOTIDE SEQUENCE</scope>
    <source>
        <strain evidence="1">CB-2022</strain>
        <tissue evidence="1">Muscle</tissue>
    </source>
</reference>
<sequence length="36" mass="4208">MLLECMWMLLEWPQSCGSSTGRWIVGYRTKQPSGFK</sequence>
<keyword evidence="2" id="KW-1185">Reference proteome</keyword>
<proteinExistence type="predicted"/>
<dbReference type="Proteomes" id="UP001239994">
    <property type="component" value="Unassembled WGS sequence"/>
</dbReference>
<name>A0AAD8YPS2_9TELE</name>